<dbReference type="InterPro" id="IPR003675">
    <property type="entry name" value="Rce1/LyrA-like_dom"/>
</dbReference>
<protein>
    <submittedName>
        <fullName evidence="3">CPBP family intramembrane glutamic endopeptidase</fullName>
        <ecNumber evidence="3">3.4.-.-</ecNumber>
    </submittedName>
</protein>
<dbReference type="EMBL" id="JAWDIQ010000001">
    <property type="protein sequence ID" value="MDY0407982.1"/>
    <property type="molecule type" value="Genomic_DNA"/>
</dbReference>
<dbReference type="Proteomes" id="UP001275315">
    <property type="component" value="Unassembled WGS sequence"/>
</dbReference>
<dbReference type="PANTHER" id="PTHR39430:SF1">
    <property type="entry name" value="PROTEASE"/>
    <property type="match status" value="1"/>
</dbReference>
<sequence>MFKNKNNQIRSGWFIFVAFILMVILNGLFSYPGIYFFLKEVVVHDQSELYQMLEGHPWYNLFVNGGAVLGTIVSVIVAWRFLNKKKIIELGFGKGFKKFGFGLILGGLSITFIFMILLITKQITLENDLITPHFSTFTMTYLLFFIIVGFAEELFFRGYVMQTMRQTGNHKWVIYIVSALIFSGAHGANPNVSILGLLNIFLVGLLFAYMFDKSNSLWMPIGYHITWNYFQGSVFGFAVSGTEPWTV</sequence>
<comment type="caution">
    <text evidence="3">The sequence shown here is derived from an EMBL/GenBank/DDBJ whole genome shotgun (WGS) entry which is preliminary data.</text>
</comment>
<keyword evidence="4" id="KW-1185">Reference proteome</keyword>
<evidence type="ECO:0000256" key="1">
    <source>
        <dbReference type="SAM" id="Phobius"/>
    </source>
</evidence>
<gene>
    <name evidence="3" type="ORF">RWD45_04350</name>
</gene>
<feature type="transmembrane region" description="Helical" evidence="1">
    <location>
        <begin position="194"/>
        <end position="211"/>
    </location>
</feature>
<feature type="transmembrane region" description="Helical" evidence="1">
    <location>
        <begin position="12"/>
        <end position="38"/>
    </location>
</feature>
<feature type="transmembrane region" description="Helical" evidence="1">
    <location>
        <begin position="172"/>
        <end position="188"/>
    </location>
</feature>
<name>A0ABU5CQ86_9BACI</name>
<evidence type="ECO:0000259" key="2">
    <source>
        <dbReference type="Pfam" id="PF02517"/>
    </source>
</evidence>
<feature type="transmembrane region" description="Helical" evidence="1">
    <location>
        <begin position="58"/>
        <end position="79"/>
    </location>
</feature>
<accession>A0ABU5CQ86</accession>
<keyword evidence="1" id="KW-0472">Membrane</keyword>
<reference evidence="3 4" key="1">
    <citation type="submission" date="2023-10" db="EMBL/GenBank/DDBJ databases">
        <title>Virgibacillus soli CC-YMP-6 genome.</title>
        <authorList>
            <person name="Miliotis G."/>
            <person name="Sengupta P."/>
            <person name="Hameed A."/>
            <person name="Chuvochina M."/>
            <person name="Mcdonagh F."/>
            <person name="Simpson A.C."/>
            <person name="Singh N.K."/>
            <person name="Rekha P.D."/>
            <person name="Raman K."/>
            <person name="Hugenholtz P."/>
            <person name="Venkateswaran K."/>
        </authorList>
    </citation>
    <scope>NUCLEOTIDE SEQUENCE [LARGE SCALE GENOMIC DNA]</scope>
    <source>
        <strain evidence="3 4">CC-YMP-6</strain>
    </source>
</reference>
<evidence type="ECO:0000313" key="3">
    <source>
        <dbReference type="EMBL" id="MDY0407982.1"/>
    </source>
</evidence>
<keyword evidence="1" id="KW-1133">Transmembrane helix</keyword>
<dbReference type="Pfam" id="PF02517">
    <property type="entry name" value="Rce1-like"/>
    <property type="match status" value="1"/>
</dbReference>
<feature type="domain" description="CAAX prenyl protease 2/Lysostaphin resistance protein A-like" evidence="2">
    <location>
        <begin position="137"/>
        <end position="230"/>
    </location>
</feature>
<keyword evidence="3" id="KW-0378">Hydrolase</keyword>
<feature type="transmembrane region" description="Helical" evidence="1">
    <location>
        <begin position="99"/>
        <end position="119"/>
    </location>
</feature>
<proteinExistence type="predicted"/>
<evidence type="ECO:0000313" key="4">
    <source>
        <dbReference type="Proteomes" id="UP001275315"/>
    </source>
</evidence>
<organism evidence="3 4">
    <name type="scientific">Paracerasibacillus soli</name>
    <dbReference type="NCBI Taxonomy" id="480284"/>
    <lineage>
        <taxon>Bacteria</taxon>
        <taxon>Bacillati</taxon>
        <taxon>Bacillota</taxon>
        <taxon>Bacilli</taxon>
        <taxon>Bacillales</taxon>
        <taxon>Bacillaceae</taxon>
        <taxon>Paracerasibacillus</taxon>
    </lineage>
</organism>
<dbReference type="EC" id="3.4.-.-" evidence="3"/>
<feature type="transmembrane region" description="Helical" evidence="1">
    <location>
        <begin position="139"/>
        <end position="160"/>
    </location>
</feature>
<dbReference type="GO" id="GO:0016787">
    <property type="term" value="F:hydrolase activity"/>
    <property type="evidence" value="ECO:0007669"/>
    <property type="project" value="UniProtKB-KW"/>
</dbReference>
<keyword evidence="1" id="KW-0812">Transmembrane</keyword>
<dbReference type="RefSeq" id="WP_320378750.1">
    <property type="nucleotide sequence ID" value="NZ_JAWDIQ010000001.1"/>
</dbReference>
<dbReference type="PANTHER" id="PTHR39430">
    <property type="entry name" value="MEMBRANE-ASSOCIATED PROTEASE-RELATED"/>
    <property type="match status" value="1"/>
</dbReference>